<evidence type="ECO:0000256" key="2">
    <source>
        <dbReference type="ARBA" id="ARBA00023015"/>
    </source>
</evidence>
<evidence type="ECO:0000313" key="8">
    <source>
        <dbReference type="Proteomes" id="UP000323917"/>
    </source>
</evidence>
<keyword evidence="8" id="KW-1185">Reference proteome</keyword>
<dbReference type="SUPFAM" id="SSF88659">
    <property type="entry name" value="Sigma3 and sigma4 domains of RNA polymerase sigma factors"/>
    <property type="match status" value="1"/>
</dbReference>
<comment type="similarity">
    <text evidence="1">Belongs to the sigma-70 factor family. ECF subfamily.</text>
</comment>
<dbReference type="CDD" id="cd06171">
    <property type="entry name" value="Sigma70_r4"/>
    <property type="match status" value="1"/>
</dbReference>
<proteinExistence type="inferred from homology"/>
<dbReference type="Pfam" id="PF04542">
    <property type="entry name" value="Sigma70_r2"/>
    <property type="match status" value="1"/>
</dbReference>
<evidence type="ECO:0000313" key="7">
    <source>
        <dbReference type="EMBL" id="QEG37215.1"/>
    </source>
</evidence>
<evidence type="ECO:0000256" key="1">
    <source>
        <dbReference type="ARBA" id="ARBA00010641"/>
    </source>
</evidence>
<dbReference type="Gene3D" id="1.10.1740.10">
    <property type="match status" value="1"/>
</dbReference>
<dbReference type="InterPro" id="IPR007627">
    <property type="entry name" value="RNA_pol_sigma70_r2"/>
</dbReference>
<dbReference type="OrthoDB" id="9797134at2"/>
<organism evidence="7 8">
    <name type="scientific">Bythopirellula goksoeyrii</name>
    <dbReference type="NCBI Taxonomy" id="1400387"/>
    <lineage>
        <taxon>Bacteria</taxon>
        <taxon>Pseudomonadati</taxon>
        <taxon>Planctomycetota</taxon>
        <taxon>Planctomycetia</taxon>
        <taxon>Pirellulales</taxon>
        <taxon>Lacipirellulaceae</taxon>
        <taxon>Bythopirellula</taxon>
    </lineage>
</organism>
<feature type="domain" description="RNA polymerase sigma-70 region 2" evidence="5">
    <location>
        <begin position="27"/>
        <end position="93"/>
    </location>
</feature>
<dbReference type="PANTHER" id="PTHR43133">
    <property type="entry name" value="RNA POLYMERASE ECF-TYPE SIGMA FACTO"/>
    <property type="match status" value="1"/>
</dbReference>
<evidence type="ECO:0000256" key="3">
    <source>
        <dbReference type="ARBA" id="ARBA00023082"/>
    </source>
</evidence>
<evidence type="ECO:0000256" key="4">
    <source>
        <dbReference type="ARBA" id="ARBA00023163"/>
    </source>
</evidence>
<dbReference type="InterPro" id="IPR014284">
    <property type="entry name" value="RNA_pol_sigma-70_dom"/>
</dbReference>
<accession>A0A5B9QHX5</accession>
<dbReference type="NCBIfam" id="TIGR02937">
    <property type="entry name" value="sigma70-ECF"/>
    <property type="match status" value="1"/>
</dbReference>
<gene>
    <name evidence="7" type="primary">sigH</name>
    <name evidence="7" type="ORF">Pr1d_45560</name>
</gene>
<evidence type="ECO:0000259" key="5">
    <source>
        <dbReference type="Pfam" id="PF04542"/>
    </source>
</evidence>
<dbReference type="EMBL" id="CP042913">
    <property type="protein sequence ID" value="QEG37215.1"/>
    <property type="molecule type" value="Genomic_DNA"/>
</dbReference>
<dbReference type="Proteomes" id="UP000323917">
    <property type="component" value="Chromosome"/>
</dbReference>
<dbReference type="InterPro" id="IPR013325">
    <property type="entry name" value="RNA_pol_sigma_r2"/>
</dbReference>
<evidence type="ECO:0000259" key="6">
    <source>
        <dbReference type="Pfam" id="PF08281"/>
    </source>
</evidence>
<dbReference type="InterPro" id="IPR036388">
    <property type="entry name" value="WH-like_DNA-bd_sf"/>
</dbReference>
<dbReference type="KEGG" id="bgok:Pr1d_45560"/>
<name>A0A5B9QHX5_9BACT</name>
<keyword evidence="4" id="KW-0804">Transcription</keyword>
<dbReference type="PANTHER" id="PTHR43133:SF46">
    <property type="entry name" value="RNA POLYMERASE SIGMA-70 FACTOR ECF SUBFAMILY"/>
    <property type="match status" value="1"/>
</dbReference>
<reference evidence="7 8" key="1">
    <citation type="submission" date="2019-08" db="EMBL/GenBank/DDBJ databases">
        <title>Deep-cultivation of Planctomycetes and their phenomic and genomic characterization uncovers novel biology.</title>
        <authorList>
            <person name="Wiegand S."/>
            <person name="Jogler M."/>
            <person name="Boedeker C."/>
            <person name="Pinto D."/>
            <person name="Vollmers J."/>
            <person name="Rivas-Marin E."/>
            <person name="Kohn T."/>
            <person name="Peeters S.H."/>
            <person name="Heuer A."/>
            <person name="Rast P."/>
            <person name="Oberbeckmann S."/>
            <person name="Bunk B."/>
            <person name="Jeske O."/>
            <person name="Meyerdierks A."/>
            <person name="Storesund J.E."/>
            <person name="Kallscheuer N."/>
            <person name="Luecker S."/>
            <person name="Lage O.M."/>
            <person name="Pohl T."/>
            <person name="Merkel B.J."/>
            <person name="Hornburger P."/>
            <person name="Mueller R.-W."/>
            <person name="Bruemmer F."/>
            <person name="Labrenz M."/>
            <person name="Spormann A.M."/>
            <person name="Op den Camp H."/>
            <person name="Overmann J."/>
            <person name="Amann R."/>
            <person name="Jetten M.S.M."/>
            <person name="Mascher T."/>
            <person name="Medema M.H."/>
            <person name="Devos D.P."/>
            <person name="Kaster A.-K."/>
            <person name="Ovreas L."/>
            <person name="Rohde M."/>
            <person name="Galperin M.Y."/>
            <person name="Jogler C."/>
        </authorList>
    </citation>
    <scope>NUCLEOTIDE SEQUENCE [LARGE SCALE GENOMIC DNA]</scope>
    <source>
        <strain evidence="7 8">Pr1d</strain>
    </source>
</reference>
<feature type="domain" description="RNA polymerase sigma factor 70 region 4 type 2" evidence="6">
    <location>
        <begin position="138"/>
        <end position="188"/>
    </location>
</feature>
<dbReference type="GO" id="GO:0006352">
    <property type="term" value="P:DNA-templated transcription initiation"/>
    <property type="evidence" value="ECO:0007669"/>
    <property type="project" value="InterPro"/>
</dbReference>
<dbReference type="GO" id="GO:0003677">
    <property type="term" value="F:DNA binding"/>
    <property type="evidence" value="ECO:0007669"/>
    <property type="project" value="InterPro"/>
</dbReference>
<dbReference type="SUPFAM" id="SSF88946">
    <property type="entry name" value="Sigma2 domain of RNA polymerase sigma factors"/>
    <property type="match status" value="1"/>
</dbReference>
<dbReference type="GO" id="GO:0016987">
    <property type="term" value="F:sigma factor activity"/>
    <property type="evidence" value="ECO:0007669"/>
    <property type="project" value="UniProtKB-KW"/>
</dbReference>
<keyword evidence="3" id="KW-0731">Sigma factor</keyword>
<dbReference type="InterPro" id="IPR013324">
    <property type="entry name" value="RNA_pol_sigma_r3/r4-like"/>
</dbReference>
<protein>
    <submittedName>
        <fullName evidence="7">ECF RNA polymerase sigma factor SigH</fullName>
    </submittedName>
</protein>
<dbReference type="AlphaFoldDB" id="A0A5B9QHX5"/>
<dbReference type="InterPro" id="IPR013249">
    <property type="entry name" value="RNA_pol_sigma70_r4_t2"/>
</dbReference>
<dbReference type="InterPro" id="IPR039425">
    <property type="entry name" value="RNA_pol_sigma-70-like"/>
</dbReference>
<sequence>MKSPQDSNMKFPGNLSAHQKGPMLAALYQSTFPQFTAVAAGVLGRQDGAEDVVQLAASIALSKNTQFESEASFLAWMYSAVRKCALNERRKFTRRRTYATDPVNLQLVDNEPDVSGAKSVDPGSGELSADQTCFEDHLLAALQELSGEARCCLLLRTVHELSYAEIAEIIEIPQGTAMSHVHRSRQLLRKQLTSKD</sequence>
<dbReference type="Pfam" id="PF08281">
    <property type="entry name" value="Sigma70_r4_2"/>
    <property type="match status" value="1"/>
</dbReference>
<keyword evidence="2" id="KW-0805">Transcription regulation</keyword>
<dbReference type="Gene3D" id="1.10.10.10">
    <property type="entry name" value="Winged helix-like DNA-binding domain superfamily/Winged helix DNA-binding domain"/>
    <property type="match status" value="1"/>
</dbReference>